<sequence length="140" mass="14607">MNRPRVGRIAVVAVLLAAGGLLVTSALQDTLTYYRTPGEVLDDPAAGRRPTRLGGEVVPGSVRHDGDLVTFRLGGDGHEITVTQRGMPPETFREGQGAIVEGRLSAGGVFESDRVVVQHGNEYGPSPAPPSGPERAGGAR</sequence>
<dbReference type="InterPro" id="IPR012340">
    <property type="entry name" value="NA-bd_OB-fold"/>
</dbReference>
<dbReference type="EMBL" id="JBCGDC010000232">
    <property type="protein sequence ID" value="MFB6398362.1"/>
    <property type="molecule type" value="Genomic_DNA"/>
</dbReference>
<keyword evidence="7" id="KW-1133">Transmembrane helix</keyword>
<evidence type="ECO:0000256" key="4">
    <source>
        <dbReference type="ARBA" id="ARBA00022723"/>
    </source>
</evidence>
<comment type="subcellular location">
    <subcellularLocation>
        <location evidence="1">Membrane</location>
    </subcellularLocation>
</comment>
<keyword evidence="4" id="KW-0479">Metal-binding</keyword>
<keyword evidence="3" id="KW-0812">Transmembrane</keyword>
<evidence type="ECO:0000256" key="2">
    <source>
        <dbReference type="ARBA" id="ARBA00022617"/>
    </source>
</evidence>
<dbReference type="RefSeq" id="WP_364206767.1">
    <property type="nucleotide sequence ID" value="NZ_JBCGDC010000232.1"/>
</dbReference>
<evidence type="ECO:0000256" key="3">
    <source>
        <dbReference type="ARBA" id="ARBA00022692"/>
    </source>
</evidence>
<dbReference type="SUPFAM" id="SSF82093">
    <property type="entry name" value="Heme chaperone CcmE"/>
    <property type="match status" value="1"/>
</dbReference>
<dbReference type="PANTHER" id="PTHR34128:SF2">
    <property type="entry name" value="CYTOCHROME C-TYPE BIOGENESIS PROTEIN CCME HOMOLOG, MITOCHONDRIAL"/>
    <property type="match status" value="1"/>
</dbReference>
<keyword evidence="8" id="KW-0408">Iron</keyword>
<name>A0ABV5D270_9ACTN</name>
<evidence type="ECO:0000256" key="7">
    <source>
        <dbReference type="ARBA" id="ARBA00022989"/>
    </source>
</evidence>
<evidence type="ECO:0000256" key="8">
    <source>
        <dbReference type="ARBA" id="ARBA00023004"/>
    </source>
</evidence>
<evidence type="ECO:0000256" key="6">
    <source>
        <dbReference type="ARBA" id="ARBA00022968"/>
    </source>
</evidence>
<accession>A0ABV5D270</accession>
<evidence type="ECO:0000313" key="12">
    <source>
        <dbReference type="Proteomes" id="UP001582793"/>
    </source>
</evidence>
<keyword evidence="6" id="KW-0735">Signal-anchor</keyword>
<keyword evidence="9" id="KW-0472">Membrane</keyword>
<protein>
    <submittedName>
        <fullName evidence="11">Cytochrome c maturation protein CcmE</fullName>
    </submittedName>
</protein>
<comment type="caution">
    <text evidence="11">The sequence shown here is derived from an EMBL/GenBank/DDBJ whole genome shotgun (WGS) entry which is preliminary data.</text>
</comment>
<dbReference type="InterPro" id="IPR036127">
    <property type="entry name" value="CcmE-like_sf"/>
</dbReference>
<reference evidence="11 12" key="1">
    <citation type="submission" date="2024-04" db="EMBL/GenBank/DDBJ databases">
        <title>Polymorphospora sp. isolated from Baiyangdian Lake in Xiong'an New Area.</title>
        <authorList>
            <person name="Zhang X."/>
            <person name="Liu J."/>
        </authorList>
    </citation>
    <scope>NUCLEOTIDE SEQUENCE [LARGE SCALE GENOMIC DNA]</scope>
    <source>
        <strain evidence="11 12">2-325</strain>
    </source>
</reference>
<dbReference type="Gene3D" id="2.40.50.140">
    <property type="entry name" value="Nucleic acid-binding proteins"/>
    <property type="match status" value="1"/>
</dbReference>
<keyword evidence="2" id="KW-0349">Heme</keyword>
<evidence type="ECO:0000256" key="5">
    <source>
        <dbReference type="ARBA" id="ARBA00022748"/>
    </source>
</evidence>
<evidence type="ECO:0000256" key="10">
    <source>
        <dbReference type="SAM" id="MobiDB-lite"/>
    </source>
</evidence>
<dbReference type="InterPro" id="IPR004329">
    <property type="entry name" value="CcmE"/>
</dbReference>
<proteinExistence type="predicted"/>
<gene>
    <name evidence="11" type="ORF">AAFH96_35605</name>
</gene>
<keyword evidence="12" id="KW-1185">Reference proteome</keyword>
<evidence type="ECO:0000256" key="1">
    <source>
        <dbReference type="ARBA" id="ARBA00004370"/>
    </source>
</evidence>
<keyword evidence="5" id="KW-0201">Cytochrome c-type biogenesis</keyword>
<dbReference type="Proteomes" id="UP001582793">
    <property type="component" value="Unassembled WGS sequence"/>
</dbReference>
<dbReference type="Pfam" id="PF03100">
    <property type="entry name" value="CcmE"/>
    <property type="match status" value="1"/>
</dbReference>
<feature type="region of interest" description="Disordered" evidence="10">
    <location>
        <begin position="118"/>
        <end position="140"/>
    </location>
</feature>
<organism evidence="11 12">
    <name type="scientific">Polymorphospora lycopeni</name>
    <dbReference type="NCBI Taxonomy" id="3140240"/>
    <lineage>
        <taxon>Bacteria</taxon>
        <taxon>Bacillati</taxon>
        <taxon>Actinomycetota</taxon>
        <taxon>Actinomycetes</taxon>
        <taxon>Micromonosporales</taxon>
        <taxon>Micromonosporaceae</taxon>
        <taxon>Polymorphospora</taxon>
    </lineage>
</organism>
<evidence type="ECO:0000313" key="11">
    <source>
        <dbReference type="EMBL" id="MFB6398362.1"/>
    </source>
</evidence>
<dbReference type="PANTHER" id="PTHR34128">
    <property type="entry name" value="CYTOCHROME C-TYPE BIOGENESIS PROTEIN CCME HOMOLOG, MITOCHONDRIAL"/>
    <property type="match status" value="1"/>
</dbReference>
<evidence type="ECO:0000256" key="9">
    <source>
        <dbReference type="ARBA" id="ARBA00023136"/>
    </source>
</evidence>